<organism evidence="1 2">
    <name type="scientific">Auriscalpium vulgare</name>
    <dbReference type="NCBI Taxonomy" id="40419"/>
    <lineage>
        <taxon>Eukaryota</taxon>
        <taxon>Fungi</taxon>
        <taxon>Dikarya</taxon>
        <taxon>Basidiomycota</taxon>
        <taxon>Agaricomycotina</taxon>
        <taxon>Agaricomycetes</taxon>
        <taxon>Russulales</taxon>
        <taxon>Auriscalpiaceae</taxon>
        <taxon>Auriscalpium</taxon>
    </lineage>
</organism>
<name>A0ACB8RVS8_9AGAM</name>
<evidence type="ECO:0000313" key="2">
    <source>
        <dbReference type="Proteomes" id="UP000814033"/>
    </source>
</evidence>
<accession>A0ACB8RVS8</accession>
<protein>
    <submittedName>
        <fullName evidence="1">Uncharacterized protein</fullName>
    </submittedName>
</protein>
<reference evidence="1" key="2">
    <citation type="journal article" date="2022" name="New Phytol.">
        <title>Evolutionary transition to the ectomycorrhizal habit in the genomes of a hyperdiverse lineage of mushroom-forming fungi.</title>
        <authorList>
            <person name="Looney B."/>
            <person name="Miyauchi S."/>
            <person name="Morin E."/>
            <person name="Drula E."/>
            <person name="Courty P.E."/>
            <person name="Kohler A."/>
            <person name="Kuo A."/>
            <person name="LaButti K."/>
            <person name="Pangilinan J."/>
            <person name="Lipzen A."/>
            <person name="Riley R."/>
            <person name="Andreopoulos W."/>
            <person name="He G."/>
            <person name="Johnson J."/>
            <person name="Nolan M."/>
            <person name="Tritt A."/>
            <person name="Barry K.W."/>
            <person name="Grigoriev I.V."/>
            <person name="Nagy L.G."/>
            <person name="Hibbett D."/>
            <person name="Henrissat B."/>
            <person name="Matheny P.B."/>
            <person name="Labbe J."/>
            <person name="Martin F.M."/>
        </authorList>
    </citation>
    <scope>NUCLEOTIDE SEQUENCE</scope>
    <source>
        <strain evidence="1">FP105234-sp</strain>
    </source>
</reference>
<dbReference type="Proteomes" id="UP000814033">
    <property type="component" value="Unassembled WGS sequence"/>
</dbReference>
<comment type="caution">
    <text evidence="1">The sequence shown here is derived from an EMBL/GenBank/DDBJ whole genome shotgun (WGS) entry which is preliminary data.</text>
</comment>
<gene>
    <name evidence="1" type="ORF">FA95DRAFT_1196417</name>
</gene>
<proteinExistence type="predicted"/>
<dbReference type="EMBL" id="MU275899">
    <property type="protein sequence ID" value="KAI0047701.1"/>
    <property type="molecule type" value="Genomic_DNA"/>
</dbReference>
<sequence>MNSPRRTQPRSIPPSGAPSQGPSKAPSVRGSSAQSRIHSPSGSVQSSPRNINRGRRLPVDEFMGHGSPTTHMTSLEPSRPLPGNSPRVYAETTFAAPVPSISITRDVYNFGAISNQSNNPPTYYVPPPHPQSLHASPNQMHSHFPPSSGEHYHQPYPVHPSNGYANPPPNAPPMQQNYAGTPPYPMYNPYAYPYGQPYVYWNNGPPQSDLPGAPQYPHYAPVQSSPLAPPSRLAEPESDVEGNLPPPTLISRPPPPQASDAVAGYREVALPHDDKQGEVVRERLAGDVVFGSVGLPGGSQIPSPAPTSAEAAKAADNAVSGSKERSERTITAFSIGIGPGEAGPSHVRSRTRSQPRLRTDASSGGSDTQGHQASVVDMTDPETKWAFGTAGKIGGEVQDESSADQAPSASPLRVGGPSVEPQPSDVQYANAAPELTQVPQGVPLDPLPPVEFHPGSQWQQHQVAPLTNGLQLQTGVGPYPLQPISAQLPTGSTDDSLEVKDYGFGFGRRGGANFAQPLSAREERAPVQDWGVGDGARGYGRPRRGSYSAYGERGGYEPRGSFEGRGGYAGRRGRGLNGGYGRGYASRGYARGGATFYNHRGPPPAPPPPPFTVTPPPQAFQPLPHAPTPPQADVGQYYPPLQHQFVPQGYEYQQYPPPMPPPSAPLSAPAQPVPPVSRPMSDVPYLDPTRFFLLGQLEYYLSTQNMATDFFLRQKMDSRGWIPIALLASFNRVQQLTQDAQLVREAVGLSHVLEVLGDFVRMGAGEWQQFVLPDAERSTVEPQQYRDAEDEPQLYRDAEDEEEEEEEEEVEFVMGQVGQPWVATHS</sequence>
<keyword evidence="2" id="KW-1185">Reference proteome</keyword>
<reference evidence="1" key="1">
    <citation type="submission" date="2021-02" db="EMBL/GenBank/DDBJ databases">
        <authorList>
            <consortium name="DOE Joint Genome Institute"/>
            <person name="Ahrendt S."/>
            <person name="Looney B.P."/>
            <person name="Miyauchi S."/>
            <person name="Morin E."/>
            <person name="Drula E."/>
            <person name="Courty P.E."/>
            <person name="Chicoki N."/>
            <person name="Fauchery L."/>
            <person name="Kohler A."/>
            <person name="Kuo A."/>
            <person name="Labutti K."/>
            <person name="Pangilinan J."/>
            <person name="Lipzen A."/>
            <person name="Riley R."/>
            <person name="Andreopoulos W."/>
            <person name="He G."/>
            <person name="Johnson J."/>
            <person name="Barry K.W."/>
            <person name="Grigoriev I.V."/>
            <person name="Nagy L."/>
            <person name="Hibbett D."/>
            <person name="Henrissat B."/>
            <person name="Matheny P.B."/>
            <person name="Labbe J."/>
            <person name="Martin F."/>
        </authorList>
    </citation>
    <scope>NUCLEOTIDE SEQUENCE</scope>
    <source>
        <strain evidence="1">FP105234-sp</strain>
    </source>
</reference>
<evidence type="ECO:0000313" key="1">
    <source>
        <dbReference type="EMBL" id="KAI0047701.1"/>
    </source>
</evidence>